<feature type="region of interest" description="Disordered" evidence="3">
    <location>
        <begin position="273"/>
        <end position="294"/>
    </location>
</feature>
<organism evidence="5 6">
    <name type="scientific">Ephemerocybe angulata</name>
    <dbReference type="NCBI Taxonomy" id="980116"/>
    <lineage>
        <taxon>Eukaryota</taxon>
        <taxon>Fungi</taxon>
        <taxon>Dikarya</taxon>
        <taxon>Basidiomycota</taxon>
        <taxon>Agaricomycotina</taxon>
        <taxon>Agaricomycetes</taxon>
        <taxon>Agaricomycetidae</taxon>
        <taxon>Agaricales</taxon>
        <taxon>Agaricineae</taxon>
        <taxon>Psathyrellaceae</taxon>
        <taxon>Ephemerocybe</taxon>
    </lineage>
</organism>
<evidence type="ECO:0000259" key="4">
    <source>
        <dbReference type="Pfam" id="PF08698"/>
    </source>
</evidence>
<feature type="compositionally biased region" description="Low complexity" evidence="3">
    <location>
        <begin position="26"/>
        <end position="45"/>
    </location>
</feature>
<dbReference type="InterPro" id="IPR014810">
    <property type="entry name" value="Fcf2_C"/>
</dbReference>
<dbReference type="EMBL" id="JACGCI010000022">
    <property type="protein sequence ID" value="KAF6757460.1"/>
    <property type="molecule type" value="Genomic_DNA"/>
</dbReference>
<dbReference type="InterPro" id="IPR039883">
    <property type="entry name" value="Fcf2/DNTTIP2"/>
</dbReference>
<comment type="caution">
    <text evidence="5">The sequence shown here is derived from an EMBL/GenBank/DDBJ whole genome shotgun (WGS) entry which is preliminary data.</text>
</comment>
<feature type="compositionally biased region" description="Basic and acidic residues" evidence="3">
    <location>
        <begin position="7"/>
        <end position="25"/>
    </location>
</feature>
<dbReference type="GO" id="GO:0005730">
    <property type="term" value="C:nucleolus"/>
    <property type="evidence" value="ECO:0007669"/>
    <property type="project" value="UniProtKB-SubCell"/>
</dbReference>
<evidence type="ECO:0000313" key="6">
    <source>
        <dbReference type="Proteomes" id="UP000521943"/>
    </source>
</evidence>
<evidence type="ECO:0000256" key="1">
    <source>
        <dbReference type="ARBA" id="ARBA00004604"/>
    </source>
</evidence>
<feature type="region of interest" description="Disordered" evidence="3">
    <location>
        <begin position="1"/>
        <end position="117"/>
    </location>
</feature>
<dbReference type="Proteomes" id="UP000521943">
    <property type="component" value="Unassembled WGS sequence"/>
</dbReference>
<feature type="domain" description="Fcf2 pre-rRNA processing C-terminal" evidence="4">
    <location>
        <begin position="164"/>
        <end position="267"/>
    </location>
</feature>
<dbReference type="AlphaFoldDB" id="A0A8H6M796"/>
<dbReference type="PANTHER" id="PTHR21686">
    <property type="entry name" value="DEOXYNUCLEOTIDYLTRANSFERASE TERMINAL-INTERACTING PROTEIN 2"/>
    <property type="match status" value="1"/>
</dbReference>
<proteinExistence type="predicted"/>
<sequence length="294" mass="32586">MASSTLKGKERAIDLVEEELSHSDSESGSESDASSSSSSSGSSSDSDSDSDDEPEITKEYLDSLLAKAKENALKRQQEQQEDKEEEILTLEAEPPSMPSLDPGNLPTPYLNLDREAATSSKLDPEVLKAQKAVVFSAPQPPPPPPELNKDGKPITKREKKAMKKLTAGPDWFNLPAPAEADLPRLHREVEAMRLHNQLDPKRFYRKEEGEGKGIKGLPKYFAIGKIVTSNTPFNTGSTDNLTRAERKRTLVDELVDDAEARRYAKRKFNDLQTTRGARGRGTLQTRQAARRGKW</sequence>
<accession>A0A8H6M796</accession>
<feature type="region of interest" description="Disordered" evidence="3">
    <location>
        <begin position="135"/>
        <end position="154"/>
    </location>
</feature>
<evidence type="ECO:0000256" key="3">
    <source>
        <dbReference type="SAM" id="MobiDB-lite"/>
    </source>
</evidence>
<feature type="compositionally biased region" description="Basic and acidic residues" evidence="3">
    <location>
        <begin position="55"/>
        <end position="80"/>
    </location>
</feature>
<dbReference type="Pfam" id="PF08698">
    <property type="entry name" value="Fcf2"/>
    <property type="match status" value="1"/>
</dbReference>
<reference evidence="5 6" key="1">
    <citation type="submission" date="2020-07" db="EMBL/GenBank/DDBJ databases">
        <title>Comparative genomics of pyrophilous fungi reveals a link between fire events and developmental genes.</title>
        <authorList>
            <consortium name="DOE Joint Genome Institute"/>
            <person name="Steindorff A.S."/>
            <person name="Carver A."/>
            <person name="Calhoun S."/>
            <person name="Stillman K."/>
            <person name="Liu H."/>
            <person name="Lipzen A."/>
            <person name="Pangilinan J."/>
            <person name="Labutti K."/>
            <person name="Bruns T.D."/>
            <person name="Grigoriev I.V."/>
        </authorList>
    </citation>
    <scope>NUCLEOTIDE SEQUENCE [LARGE SCALE GENOMIC DNA]</scope>
    <source>
        <strain evidence="5 6">CBS 144469</strain>
    </source>
</reference>
<dbReference type="GO" id="GO:0003723">
    <property type="term" value="F:RNA binding"/>
    <property type="evidence" value="ECO:0007669"/>
    <property type="project" value="TreeGrafter"/>
</dbReference>
<name>A0A8H6M796_9AGAR</name>
<gene>
    <name evidence="5" type="ORF">DFP72DRAFT_1065757</name>
</gene>
<protein>
    <submittedName>
        <fullName evidence="5">Fcf2 pre-rRNA processing-domain-containing protein</fullName>
    </submittedName>
</protein>
<keyword evidence="2" id="KW-0539">Nucleus</keyword>
<evidence type="ECO:0000256" key="2">
    <source>
        <dbReference type="ARBA" id="ARBA00023242"/>
    </source>
</evidence>
<dbReference type="OrthoDB" id="427886at2759"/>
<dbReference type="GO" id="GO:0006396">
    <property type="term" value="P:RNA processing"/>
    <property type="evidence" value="ECO:0007669"/>
    <property type="project" value="TreeGrafter"/>
</dbReference>
<keyword evidence="6" id="KW-1185">Reference proteome</keyword>
<evidence type="ECO:0000313" key="5">
    <source>
        <dbReference type="EMBL" id="KAF6757460.1"/>
    </source>
</evidence>
<dbReference type="PANTHER" id="PTHR21686:SF12">
    <property type="entry name" value="DEOXYNUCLEOTIDYLTRANSFERASE TERMINAL-INTERACTING PROTEIN 2"/>
    <property type="match status" value="1"/>
</dbReference>
<comment type="subcellular location">
    <subcellularLocation>
        <location evidence="1">Nucleus</location>
        <location evidence="1">Nucleolus</location>
    </subcellularLocation>
</comment>